<feature type="region of interest" description="Disordered" evidence="1">
    <location>
        <begin position="64"/>
        <end position="111"/>
    </location>
</feature>
<dbReference type="Proteomes" id="UP000029965">
    <property type="component" value="Chromosome 26"/>
</dbReference>
<accession>A0A0D9RII0</accession>
<organism evidence="2 3">
    <name type="scientific">Chlorocebus sabaeus</name>
    <name type="common">Green monkey</name>
    <name type="synonym">Simia sabaea</name>
    <dbReference type="NCBI Taxonomy" id="60711"/>
    <lineage>
        <taxon>Eukaryota</taxon>
        <taxon>Metazoa</taxon>
        <taxon>Chordata</taxon>
        <taxon>Craniata</taxon>
        <taxon>Vertebrata</taxon>
        <taxon>Euteleostomi</taxon>
        <taxon>Mammalia</taxon>
        <taxon>Eutheria</taxon>
        <taxon>Euarchontoglires</taxon>
        <taxon>Primates</taxon>
        <taxon>Haplorrhini</taxon>
        <taxon>Catarrhini</taxon>
        <taxon>Cercopithecidae</taxon>
        <taxon>Cercopithecinae</taxon>
        <taxon>Chlorocebus</taxon>
    </lineage>
</organism>
<dbReference type="EMBL" id="AQIB01115848">
    <property type="status" value="NOT_ANNOTATED_CDS"/>
    <property type="molecule type" value="Genomic_DNA"/>
</dbReference>
<keyword evidence="3" id="KW-1185">Reference proteome</keyword>
<evidence type="ECO:0000256" key="1">
    <source>
        <dbReference type="SAM" id="MobiDB-lite"/>
    </source>
</evidence>
<reference evidence="2" key="3">
    <citation type="submission" date="2025-09" db="UniProtKB">
        <authorList>
            <consortium name="Ensembl"/>
        </authorList>
    </citation>
    <scope>IDENTIFICATION</scope>
</reference>
<evidence type="ECO:0000313" key="2">
    <source>
        <dbReference type="Ensembl" id="ENSCSAP00000008419.1"/>
    </source>
</evidence>
<dbReference type="Bgee" id="ENSCSAG00000012237">
    <property type="expression patterns" value="Expressed in blood and 3 other cell types or tissues"/>
</dbReference>
<sequence>KQLEKERLLGTKIWSHWLSTVTSWEGLCAQFWMAVPASIHLWLHLNLLGMIQLSQRNAKERAFPSPLPTSLLQGRKRSRFSAGKNPPCLKSRDLPKVHTARKAQPLLTLPQ</sequence>
<dbReference type="AlphaFoldDB" id="A0A0D9RII0"/>
<protein>
    <submittedName>
        <fullName evidence="2">Uncharacterized protein</fullName>
    </submittedName>
</protein>
<name>A0A0D9RII0_CHLSB</name>
<dbReference type="eggNOG" id="ENOG502TF1I">
    <property type="taxonomic scope" value="Eukaryota"/>
</dbReference>
<evidence type="ECO:0000313" key="3">
    <source>
        <dbReference type="Proteomes" id="UP000029965"/>
    </source>
</evidence>
<reference evidence="2 3" key="1">
    <citation type="submission" date="2014-03" db="EMBL/GenBank/DDBJ databases">
        <authorList>
            <person name="Warren W."/>
            <person name="Wilson R.K."/>
        </authorList>
    </citation>
    <scope>NUCLEOTIDE SEQUENCE</scope>
</reference>
<reference evidence="2" key="2">
    <citation type="submission" date="2025-08" db="UniProtKB">
        <authorList>
            <consortium name="Ensembl"/>
        </authorList>
    </citation>
    <scope>IDENTIFICATION</scope>
</reference>
<dbReference type="Ensembl" id="ENSCSAT00000010324.1">
    <property type="protein sequence ID" value="ENSCSAP00000008419.1"/>
    <property type="gene ID" value="ENSCSAG00000012237.1"/>
</dbReference>
<proteinExistence type="predicted"/>